<name>A0A8J3BJF8_9ACTN</name>
<keyword evidence="1 4" id="KW-0312">Gluconeogenesis</keyword>
<evidence type="ECO:0000256" key="3">
    <source>
        <dbReference type="ARBA" id="ARBA00023235"/>
    </source>
</evidence>
<evidence type="ECO:0000313" key="6">
    <source>
        <dbReference type="Proteomes" id="UP000662200"/>
    </source>
</evidence>
<dbReference type="GO" id="GO:0006094">
    <property type="term" value="P:gluconeogenesis"/>
    <property type="evidence" value="ECO:0007669"/>
    <property type="project" value="UniProtKB-KW"/>
</dbReference>
<keyword evidence="6" id="KW-1185">Reference proteome</keyword>
<dbReference type="PANTHER" id="PTHR11469:SF1">
    <property type="entry name" value="GLUCOSE-6-PHOSPHATE ISOMERASE"/>
    <property type="match status" value="1"/>
</dbReference>
<evidence type="ECO:0000256" key="1">
    <source>
        <dbReference type="ARBA" id="ARBA00022432"/>
    </source>
</evidence>
<dbReference type="SUPFAM" id="SSF53697">
    <property type="entry name" value="SIS domain"/>
    <property type="match status" value="1"/>
</dbReference>
<accession>A0A8J3BJF8</accession>
<proteinExistence type="inferred from homology"/>
<dbReference type="GO" id="GO:0051156">
    <property type="term" value="P:glucose 6-phosphate metabolic process"/>
    <property type="evidence" value="ECO:0007669"/>
    <property type="project" value="TreeGrafter"/>
</dbReference>
<comment type="similarity">
    <text evidence="4">Belongs to the GPI family.</text>
</comment>
<dbReference type="PROSITE" id="PS51463">
    <property type="entry name" value="P_GLUCOSE_ISOMERASE_3"/>
    <property type="match status" value="1"/>
</dbReference>
<dbReference type="Proteomes" id="UP000662200">
    <property type="component" value="Unassembled WGS sequence"/>
</dbReference>
<reference evidence="5" key="1">
    <citation type="journal article" date="2014" name="Int. J. Syst. Evol. Microbiol.">
        <title>Complete genome sequence of Corynebacterium casei LMG S-19264T (=DSM 44701T), isolated from a smear-ripened cheese.</title>
        <authorList>
            <consortium name="US DOE Joint Genome Institute (JGI-PGF)"/>
            <person name="Walter F."/>
            <person name="Albersmeier A."/>
            <person name="Kalinowski J."/>
            <person name="Ruckert C."/>
        </authorList>
    </citation>
    <scope>NUCLEOTIDE SEQUENCE</scope>
    <source>
        <strain evidence="5">JCM 3091</strain>
    </source>
</reference>
<dbReference type="GO" id="GO:0097367">
    <property type="term" value="F:carbohydrate derivative binding"/>
    <property type="evidence" value="ECO:0007669"/>
    <property type="project" value="InterPro"/>
</dbReference>
<organism evidence="5 6">
    <name type="scientific">Pilimelia terevasa</name>
    <dbReference type="NCBI Taxonomy" id="53372"/>
    <lineage>
        <taxon>Bacteria</taxon>
        <taxon>Bacillati</taxon>
        <taxon>Actinomycetota</taxon>
        <taxon>Actinomycetes</taxon>
        <taxon>Micromonosporales</taxon>
        <taxon>Micromonosporaceae</taxon>
        <taxon>Pilimelia</taxon>
    </lineage>
</organism>
<evidence type="ECO:0000256" key="4">
    <source>
        <dbReference type="RuleBase" id="RU000612"/>
    </source>
</evidence>
<keyword evidence="2 4" id="KW-0324">Glycolysis</keyword>
<dbReference type="Pfam" id="PF00342">
    <property type="entry name" value="PGI"/>
    <property type="match status" value="1"/>
</dbReference>
<keyword evidence="3 4" id="KW-0413">Isomerase</keyword>
<reference evidence="5" key="2">
    <citation type="submission" date="2020-09" db="EMBL/GenBank/DDBJ databases">
        <authorList>
            <person name="Sun Q."/>
            <person name="Ohkuma M."/>
        </authorList>
    </citation>
    <scope>NUCLEOTIDE SEQUENCE</scope>
    <source>
        <strain evidence="5">JCM 3091</strain>
    </source>
</reference>
<dbReference type="InterPro" id="IPR001672">
    <property type="entry name" value="G6P_Isomerase"/>
</dbReference>
<dbReference type="GO" id="GO:0005829">
    <property type="term" value="C:cytosol"/>
    <property type="evidence" value="ECO:0007669"/>
    <property type="project" value="TreeGrafter"/>
</dbReference>
<evidence type="ECO:0000256" key="2">
    <source>
        <dbReference type="ARBA" id="ARBA00023152"/>
    </source>
</evidence>
<comment type="pathway">
    <text evidence="4">Carbohydrate degradation; glycolysis; D-glyceraldehyde 3-phosphate and glycerone phosphate from D-glucose: step 2/4.</text>
</comment>
<dbReference type="Gene3D" id="3.40.50.10490">
    <property type="entry name" value="Glucose-6-phosphate isomerase like protein, domain 1"/>
    <property type="match status" value="2"/>
</dbReference>
<dbReference type="GO" id="GO:0004347">
    <property type="term" value="F:glucose-6-phosphate isomerase activity"/>
    <property type="evidence" value="ECO:0007669"/>
    <property type="project" value="UniProtKB-EC"/>
</dbReference>
<dbReference type="PRINTS" id="PR00662">
    <property type="entry name" value="G6PISOMERASE"/>
</dbReference>
<dbReference type="PANTHER" id="PTHR11469">
    <property type="entry name" value="GLUCOSE-6-PHOSPHATE ISOMERASE"/>
    <property type="match status" value="1"/>
</dbReference>
<dbReference type="InterPro" id="IPR046348">
    <property type="entry name" value="SIS_dom_sf"/>
</dbReference>
<dbReference type="RefSeq" id="WP_189113533.1">
    <property type="nucleotide sequence ID" value="NZ_BMQC01000004.1"/>
</dbReference>
<comment type="caution">
    <text evidence="5">The sequence shown here is derived from an EMBL/GenBank/DDBJ whole genome shotgun (WGS) entry which is preliminary data.</text>
</comment>
<comment type="catalytic activity">
    <reaction evidence="4">
        <text>alpha-D-glucose 6-phosphate = beta-D-fructose 6-phosphate</text>
        <dbReference type="Rhea" id="RHEA:11816"/>
        <dbReference type="ChEBI" id="CHEBI:57634"/>
        <dbReference type="ChEBI" id="CHEBI:58225"/>
        <dbReference type="EC" id="5.3.1.9"/>
    </reaction>
</comment>
<gene>
    <name evidence="5" type="primary">pgi</name>
    <name evidence="5" type="ORF">GCM10010124_15540</name>
</gene>
<dbReference type="GO" id="GO:0006096">
    <property type="term" value="P:glycolytic process"/>
    <property type="evidence" value="ECO:0007669"/>
    <property type="project" value="UniProtKB-UniPathway"/>
</dbReference>
<dbReference type="UniPathway" id="UPA00109">
    <property type="reaction ID" value="UER00181"/>
</dbReference>
<protein>
    <recommendedName>
        <fullName evidence="4">Glucose-6-phosphate isomerase</fullName>
        <ecNumber evidence="4">5.3.1.9</ecNumber>
    </recommendedName>
</protein>
<dbReference type="EC" id="5.3.1.9" evidence="4"/>
<dbReference type="GO" id="GO:0048029">
    <property type="term" value="F:monosaccharide binding"/>
    <property type="evidence" value="ECO:0007669"/>
    <property type="project" value="TreeGrafter"/>
</dbReference>
<dbReference type="AlphaFoldDB" id="A0A8J3BJF8"/>
<sequence>MSDLLDDVEAAAGLAVYGAADSPVRARLAADGVAGLLAAKDPTLWGPAAEDVAKVRLGWLDTFRRSRDLLAQLAELRSEIADLTNVVLCGMGGSSLAPEVICRTLGVPLAVLDTTDPQQIRATMFGGHPEGSDEAAALLRRTVVVVASKSGSTVETDSHRRVFWQALRDLGMSDAEAARHFVVVTDPGSPLEAAAKESGMVVLPADPEVGGRYSALTAFGLVPSALAGVDVAELIDQAEALAGSLGADRDNPALALGAALGDAAAAGRDKLALIDDGTGVVGLGDWAEQLVAESTGKTGAGILPVVLERPDAPGSTGPDVLAVATGGALAAGAVPGGGQPVDLAVNGPLGAHFLAWEYATAVASRVIGVEPFDQPNVAESKENTNRILAGGPPHEEPLFTEGPLRVYAPAAAGGDTAAVLRWLLGQVGDRGYLAVMAYLDRFGDADVAGVRPALAAAGGRPVTFGWGPRFLHSTGQYHKGGPQVGVFLQVTGAIGLDLAVPGRDFTFGQLIAAQAAGDRKALADRGRPLVHIHLADRTAGVPALVAAAAATAD</sequence>
<evidence type="ECO:0000313" key="5">
    <source>
        <dbReference type="EMBL" id="GGK23912.1"/>
    </source>
</evidence>
<dbReference type="EMBL" id="BMQC01000004">
    <property type="protein sequence ID" value="GGK23912.1"/>
    <property type="molecule type" value="Genomic_DNA"/>
</dbReference>